<dbReference type="RefSeq" id="WP_229113075.1">
    <property type="nucleotide sequence ID" value="NZ_CP064787.1"/>
</dbReference>
<dbReference type="Pfam" id="PF00483">
    <property type="entry name" value="NTP_transferase"/>
    <property type="match status" value="1"/>
</dbReference>
<name>A0A897N840_9EURY</name>
<dbReference type="GO" id="GO:0009298">
    <property type="term" value="P:GDP-mannose biosynthetic process"/>
    <property type="evidence" value="ECO:0007669"/>
    <property type="project" value="TreeGrafter"/>
</dbReference>
<evidence type="ECO:0000313" key="4">
    <source>
        <dbReference type="Proteomes" id="UP000663525"/>
    </source>
</evidence>
<dbReference type="InterPro" id="IPR005835">
    <property type="entry name" value="NTP_transferase_dom"/>
</dbReference>
<dbReference type="SUPFAM" id="SSF53448">
    <property type="entry name" value="Nucleotide-diphospho-sugar transferases"/>
    <property type="match status" value="1"/>
</dbReference>
<sequence length="332" mass="36031">MDRPIAAVVLAGGTGTRLYPATRSDRPKQFLSFGDEQSMLEATVERAGFADEVYVLTRPAFRDDVETLVPDVTVLTEPEPKDTGPALAYATHRVREEVGPCVVLALPSDHHVEGDFESTARQACRVAADTGRLVAIGVESDRPATGYGYVEPGADLGAYFEVESFTEKPDSERAERYLDDGYYWNSGTFAWVPEAFLDAAAETELGPLVTALDDGEPVRGYGAVPSISVDYAVMESASDIAVVPADYEWDDLGTWDALARVFETDTDGNAVLGDHLALEAADNVIASDGHVSTVDVENLVIASFDDRTLVADRDAVQRVRDVVEQLKTREEF</sequence>
<feature type="domain" description="Nucleotidyl transferase" evidence="1">
    <location>
        <begin position="7"/>
        <end position="266"/>
    </location>
</feature>
<dbReference type="EMBL" id="CP064787">
    <property type="protein sequence ID" value="QSG06556.1"/>
    <property type="molecule type" value="Genomic_DNA"/>
</dbReference>
<evidence type="ECO:0000259" key="1">
    <source>
        <dbReference type="Pfam" id="PF00483"/>
    </source>
</evidence>
<reference evidence="3" key="1">
    <citation type="submission" date="2020-11" db="EMBL/GenBank/DDBJ databases">
        <title>Carbohydrate-dependent, anaerobic sulfur respiration: A novel catabolism in halophilic archaea.</title>
        <authorList>
            <person name="Sorokin D.Y."/>
            <person name="Messina E."/>
            <person name="Smedile F."/>
            <person name="La Cono V."/>
            <person name="Hallsworth J.E."/>
            <person name="Yakimov M.M."/>
        </authorList>
    </citation>
    <scope>NUCLEOTIDE SEQUENCE</scope>
    <source>
        <strain evidence="3">HSR12-1</strain>
    </source>
</reference>
<dbReference type="AlphaFoldDB" id="A0A897N840"/>
<dbReference type="InterPro" id="IPR051161">
    <property type="entry name" value="Mannose-6P_isomerase_type2"/>
</dbReference>
<evidence type="ECO:0000259" key="2">
    <source>
        <dbReference type="Pfam" id="PF22640"/>
    </source>
</evidence>
<organism evidence="3 4">
    <name type="scientific">Halapricum desulfuricans</name>
    <dbReference type="NCBI Taxonomy" id="2841257"/>
    <lineage>
        <taxon>Archaea</taxon>
        <taxon>Methanobacteriati</taxon>
        <taxon>Methanobacteriota</taxon>
        <taxon>Stenosarchaea group</taxon>
        <taxon>Halobacteria</taxon>
        <taxon>Halobacteriales</taxon>
        <taxon>Haloarculaceae</taxon>
        <taxon>Halapricum</taxon>
    </lineage>
</organism>
<dbReference type="Proteomes" id="UP000663525">
    <property type="component" value="Chromosome"/>
</dbReference>
<feature type="domain" description="MannoseP isomerase/GMP-like beta-helix" evidence="2">
    <location>
        <begin position="273"/>
        <end position="326"/>
    </location>
</feature>
<dbReference type="CDD" id="cd02509">
    <property type="entry name" value="GDP-M1P_Guanylyltransferase"/>
    <property type="match status" value="1"/>
</dbReference>
<accession>A0A897N840</accession>
<dbReference type="GeneID" id="68855791"/>
<dbReference type="InterPro" id="IPR054566">
    <property type="entry name" value="ManC/GMP-like_b-helix"/>
</dbReference>
<dbReference type="GO" id="GO:0004475">
    <property type="term" value="F:mannose-1-phosphate guanylyltransferase (GTP) activity"/>
    <property type="evidence" value="ECO:0007669"/>
    <property type="project" value="InterPro"/>
</dbReference>
<dbReference type="InterPro" id="IPR029044">
    <property type="entry name" value="Nucleotide-diphossugar_trans"/>
</dbReference>
<keyword evidence="3" id="KW-0548">Nucleotidyltransferase</keyword>
<keyword evidence="3" id="KW-0808">Transferase</keyword>
<dbReference type="PANTHER" id="PTHR46390">
    <property type="entry name" value="MANNOSE-1-PHOSPHATE GUANYLYLTRANSFERASE"/>
    <property type="match status" value="1"/>
</dbReference>
<proteinExistence type="predicted"/>
<gene>
    <name evidence="3" type="primary">manC</name>
    <name evidence="3" type="ORF">HSR121_2226</name>
</gene>
<dbReference type="Pfam" id="PF22640">
    <property type="entry name" value="ManC_GMP_beta-helix"/>
    <property type="match status" value="1"/>
</dbReference>
<protein>
    <submittedName>
        <fullName evidence="3">Mannose-1-phosphate guanylyltransferase fused tocupin domain</fullName>
    </submittedName>
</protein>
<evidence type="ECO:0000313" key="3">
    <source>
        <dbReference type="EMBL" id="QSG06556.1"/>
    </source>
</evidence>
<dbReference type="Gene3D" id="3.90.550.10">
    <property type="entry name" value="Spore Coat Polysaccharide Biosynthesis Protein SpsA, Chain A"/>
    <property type="match status" value="1"/>
</dbReference>
<dbReference type="SUPFAM" id="SSF159283">
    <property type="entry name" value="Guanosine diphospho-D-mannose pyrophosphorylase/mannose-6-phosphate isomerase linker domain"/>
    <property type="match status" value="1"/>
</dbReference>
<dbReference type="PANTHER" id="PTHR46390:SF1">
    <property type="entry name" value="MANNOSE-1-PHOSPHATE GUANYLYLTRANSFERASE"/>
    <property type="match status" value="1"/>
</dbReference>
<dbReference type="InterPro" id="IPR049577">
    <property type="entry name" value="GMPP_N"/>
</dbReference>